<keyword evidence="1" id="KW-0489">Methyltransferase</keyword>
<dbReference type="Pfam" id="PF13489">
    <property type="entry name" value="Methyltransf_23"/>
    <property type="match status" value="1"/>
</dbReference>
<dbReference type="SUPFAM" id="SSF53335">
    <property type="entry name" value="S-adenosyl-L-methionine-dependent methyltransferases"/>
    <property type="match status" value="1"/>
</dbReference>
<dbReference type="GO" id="GO:0008168">
    <property type="term" value="F:methyltransferase activity"/>
    <property type="evidence" value="ECO:0007669"/>
    <property type="project" value="UniProtKB-KW"/>
</dbReference>
<keyword evidence="1" id="KW-0808">Transferase</keyword>
<dbReference type="InterPro" id="IPR029063">
    <property type="entry name" value="SAM-dependent_MTases_sf"/>
</dbReference>
<dbReference type="RefSeq" id="WP_128956852.1">
    <property type="nucleotide sequence ID" value="NZ_RKMK01000047.1"/>
</dbReference>
<reference evidence="1 2" key="1">
    <citation type="submission" date="2018-11" db="EMBL/GenBank/DDBJ databases">
        <title>Bradyrhizobium sp. nov., isolated from effective nodules of peanut in China.</title>
        <authorList>
            <person name="Li Y."/>
        </authorList>
    </citation>
    <scope>NUCLEOTIDE SEQUENCE [LARGE SCALE GENOMIC DNA]</scope>
    <source>
        <strain evidence="1 2">CCBAU 51770</strain>
    </source>
</reference>
<sequence length="248" mass="27559">MDTLGALTKCKSVFGSGSERDEILGGLDERLARGVTLSWLEVGVGDGKNLQYLLESLGGSRSFVVTAIDPSPNSAKQIVSRYPIKVERKTVESFRTTKRYDCINARQCAYYFDNPPLMFLRLARLLSANGVLVATIWSDNCILLALNGLIANSLGSSQVALRPDSLIANLSSEEFVIDRCVEDCGSVSIAQLRAERQTFIALCALAARKIDMRRLPEGRLDYLLHQLENLERAGSRRENEIIFVRRRS</sequence>
<accession>A0A4Q0QAU8</accession>
<evidence type="ECO:0000313" key="2">
    <source>
        <dbReference type="Proteomes" id="UP000290174"/>
    </source>
</evidence>
<dbReference type="CDD" id="cd02440">
    <property type="entry name" value="AdoMet_MTases"/>
    <property type="match status" value="1"/>
</dbReference>
<dbReference type="Gene3D" id="3.40.50.150">
    <property type="entry name" value="Vaccinia Virus protein VP39"/>
    <property type="match status" value="1"/>
</dbReference>
<evidence type="ECO:0000313" key="1">
    <source>
        <dbReference type="EMBL" id="RXG86544.1"/>
    </source>
</evidence>
<protein>
    <submittedName>
        <fullName evidence="1">Class I SAM-dependent methyltransferase</fullName>
    </submittedName>
</protein>
<dbReference type="GO" id="GO:0032259">
    <property type="term" value="P:methylation"/>
    <property type="evidence" value="ECO:0007669"/>
    <property type="project" value="UniProtKB-KW"/>
</dbReference>
<dbReference type="Proteomes" id="UP000290174">
    <property type="component" value="Unassembled WGS sequence"/>
</dbReference>
<organism evidence="1 2">
    <name type="scientific">Bradyrhizobium zhanjiangense</name>
    <dbReference type="NCBI Taxonomy" id="1325107"/>
    <lineage>
        <taxon>Bacteria</taxon>
        <taxon>Pseudomonadati</taxon>
        <taxon>Pseudomonadota</taxon>
        <taxon>Alphaproteobacteria</taxon>
        <taxon>Hyphomicrobiales</taxon>
        <taxon>Nitrobacteraceae</taxon>
        <taxon>Bradyrhizobium</taxon>
    </lineage>
</organism>
<name>A0A4Q0QAU8_9BRAD</name>
<proteinExistence type="predicted"/>
<dbReference type="AlphaFoldDB" id="A0A4Q0QAU8"/>
<gene>
    <name evidence="1" type="ORF">EAS61_33155</name>
</gene>
<comment type="caution">
    <text evidence="1">The sequence shown here is derived from an EMBL/GenBank/DDBJ whole genome shotgun (WGS) entry which is preliminary data.</text>
</comment>
<dbReference type="EMBL" id="RKMK01000047">
    <property type="protein sequence ID" value="RXG86544.1"/>
    <property type="molecule type" value="Genomic_DNA"/>
</dbReference>